<dbReference type="EMBL" id="BONJ01000020">
    <property type="protein sequence ID" value="GIG15477.1"/>
    <property type="molecule type" value="Genomic_DNA"/>
</dbReference>
<dbReference type="AlphaFoldDB" id="A0A8J3L6V4"/>
<evidence type="ECO:0000256" key="1">
    <source>
        <dbReference type="SAM" id="MobiDB-lite"/>
    </source>
</evidence>
<evidence type="ECO:0000259" key="2">
    <source>
        <dbReference type="Pfam" id="PF21722"/>
    </source>
</evidence>
<keyword evidence="4" id="KW-1185">Reference proteome</keyword>
<evidence type="ECO:0000313" key="3">
    <source>
        <dbReference type="EMBL" id="GIG15477.1"/>
    </source>
</evidence>
<accession>A0A8J3L6V4</accession>
<dbReference type="Proteomes" id="UP000660339">
    <property type="component" value="Unassembled WGS sequence"/>
</dbReference>
<dbReference type="InterPro" id="IPR049304">
    <property type="entry name" value="Gly_rich_dom"/>
</dbReference>
<gene>
    <name evidence="3" type="ORF">Cme02nite_38090</name>
</gene>
<name>A0A8J3L6V4_9ACTN</name>
<protein>
    <recommendedName>
        <fullName evidence="2">Glycine-rich domain-containing protein</fullName>
    </recommendedName>
</protein>
<sequence length="231" mass="21053">MTIEDVAAGRRTIASKTRAAFVNSFDRQTFDIAGADTWEKPDGALIVEVELVGGGGAGGGGDGAGSGLSCGGGGGSGGYVRKMYAASDLSATQAVSVGVGGTGAAGAAGGTGGATTFAGLTGSGGVGGSAMTSTTGTGTGASGAGGAAAGGDVNIPGEAGDLGRVIGGALVFTGRGGRTQFGSQPAASTSTGAPGTSASGYGSGGSGAVADTTDRAGGAGSAGICIVTTYF</sequence>
<reference evidence="3" key="1">
    <citation type="submission" date="2021-01" db="EMBL/GenBank/DDBJ databases">
        <title>Whole genome shotgun sequence of Catellatospora methionotrophica NBRC 14553.</title>
        <authorList>
            <person name="Komaki H."/>
            <person name="Tamura T."/>
        </authorList>
    </citation>
    <scope>NUCLEOTIDE SEQUENCE</scope>
    <source>
        <strain evidence="3">NBRC 14553</strain>
    </source>
</reference>
<organism evidence="3 4">
    <name type="scientific">Catellatospora methionotrophica</name>
    <dbReference type="NCBI Taxonomy" id="121620"/>
    <lineage>
        <taxon>Bacteria</taxon>
        <taxon>Bacillati</taxon>
        <taxon>Actinomycetota</taxon>
        <taxon>Actinomycetes</taxon>
        <taxon>Micromonosporales</taxon>
        <taxon>Micromonosporaceae</taxon>
        <taxon>Catellatospora</taxon>
    </lineage>
</organism>
<feature type="compositionally biased region" description="Low complexity" evidence="1">
    <location>
        <begin position="186"/>
        <end position="200"/>
    </location>
</feature>
<feature type="domain" description="Glycine-rich" evidence="2">
    <location>
        <begin position="34"/>
        <end position="229"/>
    </location>
</feature>
<proteinExistence type="predicted"/>
<comment type="caution">
    <text evidence="3">The sequence shown here is derived from an EMBL/GenBank/DDBJ whole genome shotgun (WGS) entry which is preliminary data.</text>
</comment>
<evidence type="ECO:0000313" key="4">
    <source>
        <dbReference type="Proteomes" id="UP000660339"/>
    </source>
</evidence>
<dbReference type="RefSeq" id="WP_166379883.1">
    <property type="nucleotide sequence ID" value="NZ_BAAATT010000005.1"/>
</dbReference>
<dbReference type="Pfam" id="PF21722">
    <property type="entry name" value="Gly_rich_2"/>
    <property type="match status" value="1"/>
</dbReference>
<feature type="region of interest" description="Disordered" evidence="1">
    <location>
        <begin position="180"/>
        <end position="208"/>
    </location>
</feature>